<dbReference type="Pfam" id="PF05929">
    <property type="entry name" value="Phage_GPO"/>
    <property type="match status" value="1"/>
</dbReference>
<gene>
    <name evidence="2" type="ORF">Phpb_02662</name>
</gene>
<keyword evidence="3" id="KW-1185">Reference proteome</keyword>
<comment type="caution">
    <text evidence="2">The sequence shown here is derived from an EMBL/GenBank/DDBJ whole genome shotgun (WGS) entry which is preliminary data.</text>
</comment>
<dbReference type="AlphaFoldDB" id="A0A1B8YGF0"/>
<dbReference type="PATRIC" id="fig|29488.15.peg.2933"/>
<accession>A0A1B8YGF0</accession>
<evidence type="ECO:0000256" key="1">
    <source>
        <dbReference type="SAM" id="MobiDB-lite"/>
    </source>
</evidence>
<dbReference type="RefSeq" id="WP_065390735.1">
    <property type="nucleotide sequence ID" value="NZ_CAWMQN010000072.1"/>
</dbReference>
<dbReference type="InterPro" id="IPR009228">
    <property type="entry name" value="Capsid_scaffold_GpO"/>
</dbReference>
<dbReference type="EMBL" id="LOIC01000072">
    <property type="protein sequence ID" value="OCA54218.1"/>
    <property type="molecule type" value="Genomic_DNA"/>
</dbReference>
<evidence type="ECO:0000313" key="2">
    <source>
        <dbReference type="EMBL" id="OCA54218.1"/>
    </source>
</evidence>
<name>A0A1B8YGF0_9GAMM</name>
<protein>
    <submittedName>
        <fullName evidence="2">Phage capsid scaffolding protein (GPO) serine peptidase</fullName>
    </submittedName>
</protein>
<dbReference type="Proteomes" id="UP000092665">
    <property type="component" value="Unassembled WGS sequence"/>
</dbReference>
<feature type="region of interest" description="Disordered" evidence="1">
    <location>
        <begin position="256"/>
        <end position="280"/>
    </location>
</feature>
<organism evidence="2 3">
    <name type="scientific">Photorhabdus namnaonensis</name>
    <dbReference type="NCBI Taxonomy" id="1851568"/>
    <lineage>
        <taxon>Bacteria</taxon>
        <taxon>Pseudomonadati</taxon>
        <taxon>Pseudomonadota</taxon>
        <taxon>Gammaproteobacteria</taxon>
        <taxon>Enterobacterales</taxon>
        <taxon>Morganellaceae</taxon>
        <taxon>Photorhabdus</taxon>
    </lineage>
</organism>
<sequence length="280" mass="31007">MPKSKFFRVAVEGGTTDGRELKRQDIIDMAETYDPAVYGARVNIEHIKSMLPDGPFKIQGDVTAARYSEITDGPLKGKLALEVQIDPTAELVDTNRARQKVYSSVEMHPALPATGRPYLCGLAVTDNPASLGTEMLKFCSQQPVNPYASRKSFPEALFSAVEETFIEFEGQAVQQSENGKAFFSRITELLTGSSKRFSQETGELRDAVTLIAETQRDTLNKLEKYQALECDHRKLIRDFGKLQSDFTALQTQLETQPNNYSQRPTAIGHSGKSTGDLADC</sequence>
<proteinExistence type="predicted"/>
<reference evidence="3" key="1">
    <citation type="submission" date="2015-11" db="EMBL/GenBank/DDBJ databases">
        <authorList>
            <person name="Tobias N.J."/>
            <person name="Mishra B."/>
            <person name="Gupta D.K."/>
            <person name="Thines M."/>
            <person name="Stinear T.P."/>
            <person name="Bode H.B."/>
        </authorList>
    </citation>
    <scope>NUCLEOTIDE SEQUENCE [LARGE SCALE GENOMIC DNA]</scope>
    <source>
        <strain evidence="3">PB45.5</strain>
    </source>
</reference>
<evidence type="ECO:0000313" key="3">
    <source>
        <dbReference type="Proteomes" id="UP000092665"/>
    </source>
</evidence>